<dbReference type="SUPFAM" id="SSF100879">
    <property type="entry name" value="Lesion bypass DNA polymerase (Y-family), little finger domain"/>
    <property type="match status" value="1"/>
</dbReference>
<dbReference type="Proteomes" id="UP000503129">
    <property type="component" value="Chromosome"/>
</dbReference>
<proteinExistence type="predicted"/>
<protein>
    <recommendedName>
        <fullName evidence="1">DNA polymerase Y-family little finger domain-containing protein</fullName>
    </recommendedName>
</protein>
<dbReference type="Pfam" id="PF11799">
    <property type="entry name" value="IMS_C"/>
    <property type="match status" value="1"/>
</dbReference>
<name>A0A856MEM5_9CYAN</name>
<organism evidence="2 3">
    <name type="scientific">Brasilonema sennae CENA114</name>
    <dbReference type="NCBI Taxonomy" id="415709"/>
    <lineage>
        <taxon>Bacteria</taxon>
        <taxon>Bacillati</taxon>
        <taxon>Cyanobacteriota</taxon>
        <taxon>Cyanophyceae</taxon>
        <taxon>Nostocales</taxon>
        <taxon>Scytonemataceae</taxon>
        <taxon>Brasilonema</taxon>
        <taxon>Bromeliae group (in: Brasilonema)</taxon>
    </lineage>
</organism>
<evidence type="ECO:0000313" key="3">
    <source>
        <dbReference type="Proteomes" id="UP000503129"/>
    </source>
</evidence>
<keyword evidence="3" id="KW-1185">Reference proteome</keyword>
<dbReference type="AlphaFoldDB" id="A0A856MEM5"/>
<dbReference type="GO" id="GO:0003684">
    <property type="term" value="F:damaged DNA binding"/>
    <property type="evidence" value="ECO:0007669"/>
    <property type="project" value="InterPro"/>
</dbReference>
<evidence type="ECO:0000313" key="2">
    <source>
        <dbReference type="EMBL" id="QDL08740.1"/>
    </source>
</evidence>
<dbReference type="InterPro" id="IPR017961">
    <property type="entry name" value="DNA_pol_Y-fam_little_finger"/>
</dbReference>
<dbReference type="KEGG" id="bsen:DP114_13310"/>
<dbReference type="InterPro" id="IPR036775">
    <property type="entry name" value="DNA_pol_Y-fam_lit_finger_sf"/>
</dbReference>
<dbReference type="RefSeq" id="WP_169264457.1">
    <property type="nucleotide sequence ID" value="NZ_CAWOXK010000001.1"/>
</dbReference>
<sequence length="58" mass="6486">MSAIRLASSFWLIAYVARELFEAIELSDRSIRLLGISLSNLDNVQTSQAIQLALFELS</sequence>
<dbReference type="EMBL" id="CP030118">
    <property type="protein sequence ID" value="QDL08740.1"/>
    <property type="molecule type" value="Genomic_DNA"/>
</dbReference>
<dbReference type="GO" id="GO:0006281">
    <property type="term" value="P:DNA repair"/>
    <property type="evidence" value="ECO:0007669"/>
    <property type="project" value="InterPro"/>
</dbReference>
<accession>A0A856MEM5</accession>
<evidence type="ECO:0000259" key="1">
    <source>
        <dbReference type="Pfam" id="PF11799"/>
    </source>
</evidence>
<feature type="domain" description="DNA polymerase Y-family little finger" evidence="1">
    <location>
        <begin position="13"/>
        <end position="50"/>
    </location>
</feature>
<gene>
    <name evidence="2" type="ORF">DP114_13310</name>
</gene>
<reference evidence="2 3" key="1">
    <citation type="submission" date="2018-06" db="EMBL/GenBank/DDBJ databases">
        <title>Comparative genomics of Brasilonema spp. strains.</title>
        <authorList>
            <person name="Alvarenga D.O."/>
            <person name="Fiore M.F."/>
            <person name="Varani A.M."/>
        </authorList>
    </citation>
    <scope>NUCLEOTIDE SEQUENCE [LARGE SCALE GENOMIC DNA]</scope>
    <source>
        <strain evidence="2 3">CENA114</strain>
    </source>
</reference>